<feature type="transmembrane region" description="Helical" evidence="1">
    <location>
        <begin position="6"/>
        <end position="28"/>
    </location>
</feature>
<keyword evidence="1" id="KW-0472">Membrane</keyword>
<evidence type="ECO:0000256" key="1">
    <source>
        <dbReference type="SAM" id="Phobius"/>
    </source>
</evidence>
<keyword evidence="1" id="KW-0812">Transmembrane</keyword>
<dbReference type="EMBL" id="CP000673">
    <property type="protein sequence ID" value="EDK34984.1"/>
    <property type="molecule type" value="Genomic_DNA"/>
</dbReference>
<gene>
    <name evidence="2" type="ordered locus">CKL_2975</name>
</gene>
<dbReference type="RefSeq" id="WP_012103320.1">
    <property type="nucleotide sequence ID" value="NC_009706.1"/>
</dbReference>
<evidence type="ECO:0000313" key="3">
    <source>
        <dbReference type="Proteomes" id="UP000002411"/>
    </source>
</evidence>
<feature type="transmembrane region" description="Helical" evidence="1">
    <location>
        <begin position="40"/>
        <end position="58"/>
    </location>
</feature>
<keyword evidence="1" id="KW-1133">Transmembrane helix</keyword>
<reference evidence="2 3" key="1">
    <citation type="journal article" date="2008" name="Proc. Natl. Acad. Sci. U.S.A.">
        <title>The genome of Clostridium kluyveri, a strict anaerobe with unique metabolic features.</title>
        <authorList>
            <person name="Seedorf H."/>
            <person name="Fricke W.F."/>
            <person name="Veith B."/>
            <person name="Brueggemann H."/>
            <person name="Liesegang H."/>
            <person name="Strittmatter A."/>
            <person name="Miethke M."/>
            <person name="Buckel W."/>
            <person name="Hinderberger J."/>
            <person name="Li F."/>
            <person name="Hagemeier C."/>
            <person name="Thauer R.K."/>
            <person name="Gottschalk G."/>
        </authorList>
    </citation>
    <scope>NUCLEOTIDE SEQUENCE [LARGE SCALE GENOMIC DNA]</scope>
    <source>
        <strain evidence="3">ATCC 8527 / DSM 555 / NCIMB 10680</strain>
    </source>
</reference>
<dbReference type="STRING" id="431943.CKL_2975"/>
<dbReference type="eggNOG" id="ENOG50327KN">
    <property type="taxonomic scope" value="Bacteria"/>
</dbReference>
<proteinExistence type="predicted"/>
<accession>A5N1I8</accession>
<dbReference type="Proteomes" id="UP000002411">
    <property type="component" value="Chromosome"/>
</dbReference>
<dbReference type="AlphaFoldDB" id="A5N1I8"/>
<dbReference type="KEGG" id="ckl:CKL_2975"/>
<sequence>MESIWNIVSKVVVVSAILLNILISLKWFRKLQDKNEGMHKALKVIQVGSVIFICIYTVSNLQYYVEQIVQGGKTHTLLKTLFFSFE</sequence>
<evidence type="ECO:0000313" key="2">
    <source>
        <dbReference type="EMBL" id="EDK34984.1"/>
    </source>
</evidence>
<dbReference type="HOGENOM" id="CLU_2492356_0_0_9"/>
<organism evidence="2 3">
    <name type="scientific">Clostridium kluyveri (strain ATCC 8527 / DSM 555 / NBRC 12016 / NCIMB 10680 / K1)</name>
    <dbReference type="NCBI Taxonomy" id="431943"/>
    <lineage>
        <taxon>Bacteria</taxon>
        <taxon>Bacillati</taxon>
        <taxon>Bacillota</taxon>
        <taxon>Clostridia</taxon>
        <taxon>Eubacteriales</taxon>
        <taxon>Clostridiaceae</taxon>
        <taxon>Clostridium</taxon>
    </lineage>
</organism>
<keyword evidence="3" id="KW-1185">Reference proteome</keyword>
<name>A5N1I8_CLOK5</name>
<protein>
    <submittedName>
        <fullName evidence="2">Uncharacterized protein</fullName>
    </submittedName>
</protein>